<name>A0A6M8BFA9_9CYAN</name>
<dbReference type="SUPFAM" id="SSF53056">
    <property type="entry name" value="beta-carbonic anhydrase, cab"/>
    <property type="match status" value="1"/>
</dbReference>
<dbReference type="Gene3D" id="3.40.1050.10">
    <property type="entry name" value="Carbonic anhydrase"/>
    <property type="match status" value="1"/>
</dbReference>
<evidence type="ECO:0000313" key="2">
    <source>
        <dbReference type="Proteomes" id="UP000505210"/>
    </source>
</evidence>
<dbReference type="KEGG" id="theu:HPC62_06200"/>
<dbReference type="InterPro" id="IPR046871">
    <property type="entry name" value="Pro_CA_2"/>
</dbReference>
<proteinExistence type="predicted"/>
<gene>
    <name evidence="1" type="ORF">HPC62_06200</name>
</gene>
<protein>
    <recommendedName>
        <fullName evidence="3">Carbonic anhydrase</fullName>
    </recommendedName>
</protein>
<dbReference type="InterPro" id="IPR006311">
    <property type="entry name" value="TAT_signal"/>
</dbReference>
<dbReference type="AlphaFoldDB" id="A0A6M8BFA9"/>
<evidence type="ECO:0000313" key="1">
    <source>
        <dbReference type="EMBL" id="QKD81843.1"/>
    </source>
</evidence>
<dbReference type="EMBL" id="CP053661">
    <property type="protein sequence ID" value="QKD81843.1"/>
    <property type="molecule type" value="Genomic_DNA"/>
</dbReference>
<dbReference type="GO" id="GO:0004089">
    <property type="term" value="F:carbonate dehydratase activity"/>
    <property type="evidence" value="ECO:0007669"/>
    <property type="project" value="InterPro"/>
</dbReference>
<dbReference type="Pfam" id="PF20393">
    <property type="entry name" value="Pro_CA_2"/>
    <property type="match status" value="1"/>
</dbReference>
<sequence length="192" mass="21613">MAKPFQAEFNNSCCCCHQAARVTRRHFLKGVLTTGLVSSVNLMFPQSARASEHQAEALVLTCIDFRFVDLEQSFLSGQHLDQAYDWVTLAGASLALTGFPHPAEAEAFWDQLALSRQLHNISKVVIIDHQDCGAYASVYKQPFSDLISEQNLHTQYLTQAYEQIRQRYPDLDVELYFAKLTGEVSLISSHQS</sequence>
<accession>A0A6M8BFA9</accession>
<organism evidence="1 2">
    <name type="scientific">Thermoleptolyngbya sichuanensis A183</name>
    <dbReference type="NCBI Taxonomy" id="2737172"/>
    <lineage>
        <taxon>Bacteria</taxon>
        <taxon>Bacillati</taxon>
        <taxon>Cyanobacteriota</taxon>
        <taxon>Cyanophyceae</taxon>
        <taxon>Oculatellales</taxon>
        <taxon>Oculatellaceae</taxon>
        <taxon>Thermoleptolyngbya</taxon>
        <taxon>Thermoleptolyngbya sichuanensis</taxon>
    </lineage>
</organism>
<dbReference type="Proteomes" id="UP000505210">
    <property type="component" value="Chromosome"/>
</dbReference>
<dbReference type="GO" id="GO:0008270">
    <property type="term" value="F:zinc ion binding"/>
    <property type="evidence" value="ECO:0007669"/>
    <property type="project" value="InterPro"/>
</dbReference>
<keyword evidence="2" id="KW-1185">Reference proteome</keyword>
<evidence type="ECO:0008006" key="3">
    <source>
        <dbReference type="Google" id="ProtNLM"/>
    </source>
</evidence>
<dbReference type="PROSITE" id="PS51318">
    <property type="entry name" value="TAT"/>
    <property type="match status" value="1"/>
</dbReference>
<reference evidence="1 2" key="1">
    <citation type="submission" date="2020-05" db="EMBL/GenBank/DDBJ databases">
        <title>Complete genome sequence of of a novel Thermoleptolyngbya strain isolated from hot springs of Ganzi, Sichuan China.</title>
        <authorList>
            <person name="Tang J."/>
            <person name="Daroch M."/>
            <person name="Li L."/>
            <person name="Waleron K."/>
            <person name="Waleron M."/>
            <person name="Waleron M."/>
        </authorList>
    </citation>
    <scope>NUCLEOTIDE SEQUENCE [LARGE SCALE GENOMIC DNA]</scope>
    <source>
        <strain evidence="1 2">PKUAC-SCTA183</strain>
    </source>
</reference>
<dbReference type="InterPro" id="IPR036874">
    <property type="entry name" value="Carbonic_anhydrase_sf"/>
</dbReference>